<dbReference type="AlphaFoldDB" id="A0A246FK24"/>
<proteinExistence type="predicted"/>
<name>A0A246FK24_9BACT</name>
<keyword evidence="2" id="KW-1185">Reference proteome</keyword>
<dbReference type="Proteomes" id="UP000197277">
    <property type="component" value="Unassembled WGS sequence"/>
</dbReference>
<gene>
    <name evidence="1" type="ORF">CDA63_11780</name>
</gene>
<protein>
    <submittedName>
        <fullName evidence="1">Uncharacterized protein</fullName>
    </submittedName>
</protein>
<sequence length="120" mass="13201">MKWSDIQENSHLLAGLLVLSLLLTDCFGGRQERVPGIVEGRQYTPPYTSLSCSTSNGRNSCHTVYHAASYCLYVRSAGGLAQVSTTGAGYAVARNGEVLTYTCLRTRWTHYTWGNSYSPQ</sequence>
<dbReference type="EMBL" id="NIRR01000018">
    <property type="protein sequence ID" value="OWP62891.1"/>
    <property type="molecule type" value="Genomic_DNA"/>
</dbReference>
<evidence type="ECO:0000313" key="2">
    <source>
        <dbReference type="Proteomes" id="UP000197277"/>
    </source>
</evidence>
<comment type="caution">
    <text evidence="1">The sequence shown here is derived from an EMBL/GenBank/DDBJ whole genome shotgun (WGS) entry which is preliminary data.</text>
</comment>
<dbReference type="RefSeq" id="WP_088464654.1">
    <property type="nucleotide sequence ID" value="NZ_NIRR01000018.1"/>
</dbReference>
<organism evidence="1 2">
    <name type="scientific">Hymenobacter amundsenii</name>
    <dbReference type="NCBI Taxonomy" id="2006685"/>
    <lineage>
        <taxon>Bacteria</taxon>
        <taxon>Pseudomonadati</taxon>
        <taxon>Bacteroidota</taxon>
        <taxon>Cytophagia</taxon>
        <taxon>Cytophagales</taxon>
        <taxon>Hymenobacteraceae</taxon>
        <taxon>Hymenobacter</taxon>
    </lineage>
</organism>
<reference evidence="1 2" key="1">
    <citation type="submission" date="2017-06" db="EMBL/GenBank/DDBJ databases">
        <title>Hymenobacter amundsenii sp. nov. isolated from regoliths in Antarctica.</title>
        <authorList>
            <person name="Sedlacek I."/>
            <person name="Kralova S."/>
            <person name="Pantucek R."/>
            <person name="Svec P."/>
            <person name="Holochova P."/>
            <person name="Stankova E."/>
            <person name="Vrbovska V."/>
            <person name="Busse H.-J."/>
        </authorList>
    </citation>
    <scope>NUCLEOTIDE SEQUENCE [LARGE SCALE GENOMIC DNA]</scope>
    <source>
        <strain evidence="1 2">CCM 8682</strain>
    </source>
</reference>
<accession>A0A246FK24</accession>
<dbReference type="OrthoDB" id="9950364at2"/>
<evidence type="ECO:0000313" key="1">
    <source>
        <dbReference type="EMBL" id="OWP62891.1"/>
    </source>
</evidence>